<proteinExistence type="predicted"/>
<gene>
    <name evidence="1" type="primary">HaOG202462</name>
    <name evidence="1" type="ORF">B5X24_HaOG202462</name>
</gene>
<dbReference type="EMBL" id="KZ149908">
    <property type="protein sequence ID" value="PZC78211.1"/>
    <property type="molecule type" value="Genomic_DNA"/>
</dbReference>
<dbReference type="AlphaFoldDB" id="A0A2W1BV22"/>
<evidence type="ECO:0000313" key="1">
    <source>
        <dbReference type="EMBL" id="PZC78211.1"/>
    </source>
</evidence>
<protein>
    <submittedName>
        <fullName evidence="1">Uncharacterized protein</fullName>
    </submittedName>
</protein>
<reference evidence="1 2" key="1">
    <citation type="journal article" date="2017" name="BMC Biol.">
        <title>Genomic innovations, transcriptional plasticity and gene loss underlying the evolution and divergence of two highly polyphagous and invasive Helicoverpa pest species.</title>
        <authorList>
            <person name="Pearce S.L."/>
            <person name="Clarke D.F."/>
            <person name="East P.D."/>
            <person name="Elfekih S."/>
            <person name="Gordon K.H."/>
            <person name="Jermiin L.S."/>
            <person name="McGaughran A."/>
            <person name="Oakeshott J.G."/>
            <person name="Papanikolaou A."/>
            <person name="Perera O.P."/>
            <person name="Rane R.V."/>
            <person name="Richards S."/>
            <person name="Tay W.T."/>
            <person name="Walsh T.K."/>
            <person name="Anderson A."/>
            <person name="Anderson C.J."/>
            <person name="Asgari S."/>
            <person name="Board P.G."/>
            <person name="Bretschneider A."/>
            <person name="Campbell P.M."/>
            <person name="Chertemps T."/>
            <person name="Christeller J.T."/>
            <person name="Coppin C.W."/>
            <person name="Downes S.J."/>
            <person name="Duan G."/>
            <person name="Farnsworth C.A."/>
            <person name="Good R.T."/>
            <person name="Han L.B."/>
            <person name="Han Y.C."/>
            <person name="Hatje K."/>
            <person name="Horne I."/>
            <person name="Huang Y.P."/>
            <person name="Hughes D.S."/>
            <person name="Jacquin-Joly E."/>
            <person name="James W."/>
            <person name="Jhangiani S."/>
            <person name="Kollmar M."/>
            <person name="Kuwar S.S."/>
            <person name="Li S."/>
            <person name="Liu N.Y."/>
            <person name="Maibeche M.T."/>
            <person name="Miller J.R."/>
            <person name="Montagne N."/>
            <person name="Perry T."/>
            <person name="Qu J."/>
            <person name="Song S.V."/>
            <person name="Sutton G.G."/>
            <person name="Vogel H."/>
            <person name="Walenz B.P."/>
            <person name="Xu W."/>
            <person name="Zhang H.J."/>
            <person name="Zou Z."/>
            <person name="Batterham P."/>
            <person name="Edwards O.R."/>
            <person name="Feyereisen R."/>
            <person name="Gibbs R.A."/>
            <person name="Heckel D.G."/>
            <person name="McGrath A."/>
            <person name="Robin C."/>
            <person name="Scherer S.E."/>
            <person name="Worley K.C."/>
            <person name="Wu Y.D."/>
        </authorList>
    </citation>
    <scope>NUCLEOTIDE SEQUENCE [LARGE SCALE GENOMIC DNA]</scope>
    <source>
        <strain evidence="1">Harm_GR_Male_#8</strain>
        <tissue evidence="1">Whole organism</tissue>
    </source>
</reference>
<organism evidence="1 2">
    <name type="scientific">Helicoverpa armigera</name>
    <name type="common">Cotton bollworm</name>
    <name type="synonym">Heliothis armigera</name>
    <dbReference type="NCBI Taxonomy" id="29058"/>
    <lineage>
        <taxon>Eukaryota</taxon>
        <taxon>Metazoa</taxon>
        <taxon>Ecdysozoa</taxon>
        <taxon>Arthropoda</taxon>
        <taxon>Hexapoda</taxon>
        <taxon>Insecta</taxon>
        <taxon>Pterygota</taxon>
        <taxon>Neoptera</taxon>
        <taxon>Endopterygota</taxon>
        <taxon>Lepidoptera</taxon>
        <taxon>Glossata</taxon>
        <taxon>Ditrysia</taxon>
        <taxon>Noctuoidea</taxon>
        <taxon>Noctuidae</taxon>
        <taxon>Heliothinae</taxon>
        <taxon>Helicoverpa</taxon>
    </lineage>
</organism>
<evidence type="ECO:0000313" key="2">
    <source>
        <dbReference type="Proteomes" id="UP000249218"/>
    </source>
</evidence>
<keyword evidence="2" id="KW-1185">Reference proteome</keyword>
<sequence length="141" mass="15953">MGAALMSSLDLLHAHIHTMLNTRVRSHRPARRASASICLYTQTGTDRLREREHAIGAKRLQDQEKVRDWNRSAPLIISYRALSSILNDKSSAHAKINLTTNTKNSVFNVLRICSPVRADLCEQTLTKLRFHVCVQLSLTYS</sequence>
<dbReference type="Proteomes" id="UP000249218">
    <property type="component" value="Unassembled WGS sequence"/>
</dbReference>
<accession>A0A2W1BV22</accession>
<name>A0A2W1BV22_HELAM</name>